<protein>
    <submittedName>
        <fullName evidence="2">Pyridoxamine 5'-phosphate oxidase</fullName>
    </submittedName>
</protein>
<name>A0A5C6FUF8_9PLAN</name>
<dbReference type="Proteomes" id="UP000316476">
    <property type="component" value="Unassembled WGS sequence"/>
</dbReference>
<dbReference type="SUPFAM" id="SSF50475">
    <property type="entry name" value="FMN-binding split barrel"/>
    <property type="match status" value="1"/>
</dbReference>
<organism evidence="2 3">
    <name type="scientific">Crateriforma conspicua</name>
    <dbReference type="NCBI Taxonomy" id="2527996"/>
    <lineage>
        <taxon>Bacteria</taxon>
        <taxon>Pseudomonadati</taxon>
        <taxon>Planctomycetota</taxon>
        <taxon>Planctomycetia</taxon>
        <taxon>Planctomycetales</taxon>
        <taxon>Planctomycetaceae</taxon>
        <taxon>Crateriforma</taxon>
    </lineage>
</organism>
<dbReference type="EMBL" id="SJPZ01000001">
    <property type="protein sequence ID" value="TWU66607.1"/>
    <property type="molecule type" value="Genomic_DNA"/>
</dbReference>
<accession>A0A5C6FUF8</accession>
<dbReference type="PANTHER" id="PTHR34818:SF1">
    <property type="entry name" value="PROTEIN BLI-3"/>
    <property type="match status" value="1"/>
</dbReference>
<gene>
    <name evidence="2" type="ORF">V7x_21760</name>
</gene>
<reference evidence="2 3" key="1">
    <citation type="submission" date="2019-02" db="EMBL/GenBank/DDBJ databases">
        <title>Deep-cultivation of Planctomycetes and their phenomic and genomic characterization uncovers novel biology.</title>
        <authorList>
            <person name="Wiegand S."/>
            <person name="Jogler M."/>
            <person name="Boedeker C."/>
            <person name="Pinto D."/>
            <person name="Vollmers J."/>
            <person name="Rivas-Marin E."/>
            <person name="Kohn T."/>
            <person name="Peeters S.H."/>
            <person name="Heuer A."/>
            <person name="Rast P."/>
            <person name="Oberbeckmann S."/>
            <person name="Bunk B."/>
            <person name="Jeske O."/>
            <person name="Meyerdierks A."/>
            <person name="Storesund J.E."/>
            <person name="Kallscheuer N."/>
            <person name="Luecker S."/>
            <person name="Lage O.M."/>
            <person name="Pohl T."/>
            <person name="Merkel B.J."/>
            <person name="Hornburger P."/>
            <person name="Mueller R.-W."/>
            <person name="Bruemmer F."/>
            <person name="Labrenz M."/>
            <person name="Spormann A.M."/>
            <person name="Op Den Camp H."/>
            <person name="Overmann J."/>
            <person name="Amann R."/>
            <person name="Jetten M.S.M."/>
            <person name="Mascher T."/>
            <person name="Medema M.H."/>
            <person name="Devos D.P."/>
            <person name="Kaster A.-K."/>
            <person name="Ovreas L."/>
            <person name="Rohde M."/>
            <person name="Galperin M.Y."/>
            <person name="Jogler C."/>
        </authorList>
    </citation>
    <scope>NUCLEOTIDE SEQUENCE [LARGE SCALE GENOMIC DNA]</scope>
    <source>
        <strain evidence="2 3">V7</strain>
    </source>
</reference>
<evidence type="ECO:0000313" key="3">
    <source>
        <dbReference type="Proteomes" id="UP000316476"/>
    </source>
</evidence>
<dbReference type="InterPro" id="IPR012349">
    <property type="entry name" value="Split_barrel_FMN-bd"/>
</dbReference>
<dbReference type="AlphaFoldDB" id="A0A5C6FUF8"/>
<dbReference type="Gene3D" id="2.30.110.10">
    <property type="entry name" value="Electron Transport, Fmn-binding Protein, Chain A"/>
    <property type="match status" value="1"/>
</dbReference>
<dbReference type="PANTHER" id="PTHR34818">
    <property type="entry name" value="PROTEIN BLI-3"/>
    <property type="match status" value="1"/>
</dbReference>
<evidence type="ECO:0000259" key="1">
    <source>
        <dbReference type="Pfam" id="PF16242"/>
    </source>
</evidence>
<dbReference type="RefSeq" id="WP_146413207.1">
    <property type="nucleotide sequence ID" value="NZ_SJPZ01000001.1"/>
</dbReference>
<comment type="caution">
    <text evidence="2">The sequence shown here is derived from an EMBL/GenBank/DDBJ whole genome shotgun (WGS) entry which is preliminary data.</text>
</comment>
<evidence type="ECO:0000313" key="2">
    <source>
        <dbReference type="EMBL" id="TWU66607.1"/>
    </source>
</evidence>
<dbReference type="OrthoDB" id="9795235at2"/>
<feature type="domain" description="General stress protein FMN-binding split barrel" evidence="1">
    <location>
        <begin position="3"/>
        <end position="149"/>
    </location>
</feature>
<dbReference type="Pfam" id="PF16242">
    <property type="entry name" value="Pyrid_ox_like"/>
    <property type="match status" value="1"/>
</dbReference>
<dbReference type="InterPro" id="IPR038725">
    <property type="entry name" value="YdaG_split_barrel_FMN-bd"/>
</dbReference>
<sequence length="161" mass="17953">MNTEEKLVDIIQAFDNAMLVTKTDDTKLHGRPMAVAEATEDGHLWFVTDRSSGKIADLMLDSDVAVTFQSDRRFATVSGQCHVVDDRSKIEDLWKEAWKVWFPGGPSDPSLTLLRVDPEIGEYWDNSGLSGVRYLIKAGKAYLQGDTPETDESINATVDMK</sequence>
<dbReference type="InterPro" id="IPR052917">
    <property type="entry name" value="Stress-Dev_Protein"/>
</dbReference>
<proteinExistence type="predicted"/>